<accession>A0ABQ3Y3G4</accession>
<proteinExistence type="predicted"/>
<dbReference type="Proteomes" id="UP000609879">
    <property type="component" value="Unassembled WGS sequence"/>
</dbReference>
<gene>
    <name evidence="1" type="ORF">Ade02nite_30560</name>
</gene>
<evidence type="ECO:0000313" key="2">
    <source>
        <dbReference type="Proteomes" id="UP000609879"/>
    </source>
</evidence>
<keyword evidence="2" id="KW-1185">Reference proteome</keyword>
<name>A0ABQ3Y3G4_9ACTN</name>
<sequence>MARTCWAAMRSVSAAASRQMVEMNSQSGIRFPSGEAARAKNIGRGLVVSDNISVVLCATWSTGPIGP</sequence>
<protein>
    <submittedName>
        <fullName evidence="1">Uncharacterized protein</fullName>
    </submittedName>
</protein>
<comment type="caution">
    <text evidence="1">The sequence shown here is derived from an EMBL/GenBank/DDBJ whole genome shotgun (WGS) entry which is preliminary data.</text>
</comment>
<dbReference type="EMBL" id="BOMI01000059">
    <property type="protein sequence ID" value="GID74415.1"/>
    <property type="molecule type" value="Genomic_DNA"/>
</dbReference>
<evidence type="ECO:0000313" key="1">
    <source>
        <dbReference type="EMBL" id="GID74415.1"/>
    </source>
</evidence>
<reference evidence="1 2" key="1">
    <citation type="submission" date="2021-01" db="EMBL/GenBank/DDBJ databases">
        <title>Whole genome shotgun sequence of Actinoplanes deccanensis NBRC 13994.</title>
        <authorList>
            <person name="Komaki H."/>
            <person name="Tamura T."/>
        </authorList>
    </citation>
    <scope>NUCLEOTIDE SEQUENCE [LARGE SCALE GENOMIC DNA]</scope>
    <source>
        <strain evidence="1 2">NBRC 13994</strain>
    </source>
</reference>
<organism evidence="1 2">
    <name type="scientific">Paractinoplanes deccanensis</name>
    <dbReference type="NCBI Taxonomy" id="113561"/>
    <lineage>
        <taxon>Bacteria</taxon>
        <taxon>Bacillati</taxon>
        <taxon>Actinomycetota</taxon>
        <taxon>Actinomycetes</taxon>
        <taxon>Micromonosporales</taxon>
        <taxon>Micromonosporaceae</taxon>
        <taxon>Paractinoplanes</taxon>
    </lineage>
</organism>